<protein>
    <submittedName>
        <fullName evidence="6">Nephrocan</fullName>
    </submittedName>
</protein>
<organism evidence="5 6">
    <name type="scientific">Ictalurus punctatus</name>
    <name type="common">Channel catfish</name>
    <name type="synonym">Silurus punctatus</name>
    <dbReference type="NCBI Taxonomy" id="7998"/>
    <lineage>
        <taxon>Eukaryota</taxon>
        <taxon>Metazoa</taxon>
        <taxon>Chordata</taxon>
        <taxon>Craniata</taxon>
        <taxon>Vertebrata</taxon>
        <taxon>Euteleostomi</taxon>
        <taxon>Actinopterygii</taxon>
        <taxon>Neopterygii</taxon>
        <taxon>Teleostei</taxon>
        <taxon>Ostariophysi</taxon>
        <taxon>Siluriformes</taxon>
        <taxon>Ictaluridae</taxon>
        <taxon>Ictalurus</taxon>
    </lineage>
</organism>
<dbReference type="PANTHER" id="PTHR45712:SF1">
    <property type="entry name" value="NEPHROCAN"/>
    <property type="match status" value="1"/>
</dbReference>
<evidence type="ECO:0000256" key="4">
    <source>
        <dbReference type="SAM" id="SignalP"/>
    </source>
</evidence>
<feature type="compositionally biased region" description="Acidic residues" evidence="3">
    <location>
        <begin position="491"/>
        <end position="500"/>
    </location>
</feature>
<evidence type="ECO:0000256" key="3">
    <source>
        <dbReference type="SAM" id="MobiDB-lite"/>
    </source>
</evidence>
<dbReference type="InterPro" id="IPR032675">
    <property type="entry name" value="LRR_dom_sf"/>
</dbReference>
<dbReference type="InterPro" id="IPR001611">
    <property type="entry name" value="Leu-rich_rpt"/>
</dbReference>
<dbReference type="GeneID" id="108257860"/>
<evidence type="ECO:0000256" key="2">
    <source>
        <dbReference type="ARBA" id="ARBA00022737"/>
    </source>
</evidence>
<dbReference type="SUPFAM" id="SSF52047">
    <property type="entry name" value="RNI-like"/>
    <property type="match status" value="1"/>
</dbReference>
<reference evidence="5" key="1">
    <citation type="journal article" date="2016" name="Nat. Commun.">
        <title>The channel catfish genome sequence provides insights into the evolution of scale formation in teleosts.</title>
        <authorList>
            <person name="Liu Z."/>
            <person name="Liu S."/>
            <person name="Yao J."/>
            <person name="Bao L."/>
            <person name="Zhang J."/>
            <person name="Li Y."/>
            <person name="Jiang C."/>
            <person name="Sun L."/>
            <person name="Wang R."/>
            <person name="Zhang Y."/>
            <person name="Zhou T."/>
            <person name="Zeng Q."/>
            <person name="Fu Q."/>
            <person name="Gao S."/>
            <person name="Li N."/>
            <person name="Koren S."/>
            <person name="Jiang Y."/>
            <person name="Zimin A."/>
            <person name="Xu P."/>
            <person name="Phillippy A.M."/>
            <person name="Geng X."/>
            <person name="Song L."/>
            <person name="Sun F."/>
            <person name="Li C."/>
            <person name="Wang X."/>
            <person name="Chen A."/>
            <person name="Jin Y."/>
            <person name="Yuan Z."/>
            <person name="Yang Y."/>
            <person name="Tan S."/>
            <person name="Peatman E."/>
            <person name="Lu J."/>
            <person name="Qin Z."/>
            <person name="Dunham R."/>
            <person name="Li Z."/>
            <person name="Sonstegard T."/>
            <person name="Feng J."/>
            <person name="Danzmann R.G."/>
            <person name="Schroeder S."/>
            <person name="Scheffler B."/>
            <person name="Duke M.V."/>
            <person name="Ballard L."/>
            <person name="Kucuktas H."/>
            <person name="Kaltenboeck L."/>
            <person name="Liu H."/>
            <person name="Armbruster J."/>
            <person name="Xie Y."/>
            <person name="Kirby M.L."/>
            <person name="Tian Y."/>
            <person name="Flanagan M.E."/>
            <person name="Mu W."/>
            <person name="Waldbieser G.C."/>
        </authorList>
    </citation>
    <scope>NUCLEOTIDE SEQUENCE [LARGE SCALE GENOMIC DNA]</scope>
    <source>
        <strain evidence="5">SDA103</strain>
    </source>
</reference>
<dbReference type="KEGG" id="ipu:108257860"/>
<keyword evidence="4" id="KW-0732">Signal</keyword>
<keyword evidence="5" id="KW-1185">Reference proteome</keyword>
<dbReference type="InterPro" id="IPR050333">
    <property type="entry name" value="SLRP"/>
</dbReference>
<dbReference type="Pfam" id="PF13855">
    <property type="entry name" value="LRR_8"/>
    <property type="match status" value="3"/>
</dbReference>
<dbReference type="FunFam" id="3.80.10.10:FF:001164">
    <property type="entry name" value="GH01279p"/>
    <property type="match status" value="1"/>
</dbReference>
<dbReference type="STRING" id="7998.ENSIPUP00000031027"/>
<dbReference type="Gene3D" id="3.80.10.10">
    <property type="entry name" value="Ribonuclease Inhibitor"/>
    <property type="match status" value="5"/>
</dbReference>
<reference evidence="6" key="2">
    <citation type="submission" date="2025-08" db="UniProtKB">
        <authorList>
            <consortium name="RefSeq"/>
        </authorList>
    </citation>
    <scope>IDENTIFICATION</scope>
    <source>
        <tissue evidence="6">Blood</tissue>
    </source>
</reference>
<feature type="chain" id="PRO_5013356634" evidence="4">
    <location>
        <begin position="21"/>
        <end position="500"/>
    </location>
</feature>
<feature type="region of interest" description="Disordered" evidence="3">
    <location>
        <begin position="480"/>
        <end position="500"/>
    </location>
</feature>
<proteinExistence type="predicted"/>
<dbReference type="AlphaFoldDB" id="A0A2D0PZJ8"/>
<dbReference type="SMART" id="SM00369">
    <property type="entry name" value="LRR_TYP"/>
    <property type="match status" value="12"/>
</dbReference>
<dbReference type="GO" id="GO:0016020">
    <property type="term" value="C:membrane"/>
    <property type="evidence" value="ECO:0007669"/>
    <property type="project" value="UniProtKB-SubCell"/>
</dbReference>
<evidence type="ECO:0000313" key="5">
    <source>
        <dbReference type="Proteomes" id="UP000221080"/>
    </source>
</evidence>
<evidence type="ECO:0000256" key="1">
    <source>
        <dbReference type="ARBA" id="ARBA00022614"/>
    </source>
</evidence>
<dbReference type="GO" id="GO:0007155">
    <property type="term" value="P:cell adhesion"/>
    <property type="evidence" value="ECO:0007669"/>
    <property type="project" value="UniProtKB-KW"/>
</dbReference>
<name>A0A2D0PZJ8_ICTPU</name>
<dbReference type="OMA" id="TCPRRCS"/>
<feature type="signal peptide" evidence="4">
    <location>
        <begin position="1"/>
        <end position="20"/>
    </location>
</feature>
<dbReference type="InterPro" id="IPR003591">
    <property type="entry name" value="Leu-rich_rpt_typical-subtyp"/>
</dbReference>
<accession>A0A2D0PZJ8</accession>
<keyword evidence="1" id="KW-0433">Leucine-rich repeat</keyword>
<dbReference type="SMART" id="SM00365">
    <property type="entry name" value="LRR_SD22"/>
    <property type="match status" value="6"/>
</dbReference>
<sequence>MMWMLHVLLYTLLYNRSSVCSYVCPEKCVCEPAASVQCYRVQSVPLGIAGDVRKLNLGYNHIKEIKGRELSGLPGLEEVILSSCGVEQVDANTFRAQKHLKSLDLQKNKLRHLPRGLPSSLEILHMGHNRIHVLQESALHGLKRLHVLNLQNNMITTVRANILSALLKLEFLYLDGNKIETLQGSLRLPVLNLFSLANNKISSVPSAFFSSLGLLKTLDLSSNLLTKVPHNLPQALIHLNLDRNQIRLLKSRDLAQLCDLTTLSACHNRLVSVDGGLRLPNLTVLELAGNQLRLLPSRLSTKLEKVDCGQNQIQEVTHQQLSGLRHLKHLFLENNTIRQFEPNALRDCVHLTNLALEQNLLSTIPHGLPESLVRLDLKGNHITTIQDRALKPLKRLRVLNLRNNRLSSLAAMNLLPRLKTLYLEGNLWNCTCELLKVKRALLARDVDISTEFCTEPVHSSLDIWQAYIMAQETCEEQNRDFLPESHTVNTDNEEYDDYDF</sequence>
<dbReference type="PROSITE" id="PS51450">
    <property type="entry name" value="LRR"/>
    <property type="match status" value="3"/>
</dbReference>
<dbReference type="GO" id="GO:0005615">
    <property type="term" value="C:extracellular space"/>
    <property type="evidence" value="ECO:0007669"/>
    <property type="project" value="TreeGrafter"/>
</dbReference>
<dbReference type="OrthoDB" id="2020019at2759"/>
<dbReference type="Proteomes" id="UP000221080">
    <property type="component" value="Chromosome 25"/>
</dbReference>
<evidence type="ECO:0000313" key="6">
    <source>
        <dbReference type="RefSeq" id="XP_017311452.1"/>
    </source>
</evidence>
<dbReference type="RefSeq" id="XP_017311452.1">
    <property type="nucleotide sequence ID" value="XM_017455963.3"/>
</dbReference>
<keyword evidence="2" id="KW-0677">Repeat</keyword>
<dbReference type="SMART" id="SM00364">
    <property type="entry name" value="LRR_BAC"/>
    <property type="match status" value="5"/>
</dbReference>
<dbReference type="PANTHER" id="PTHR45712">
    <property type="entry name" value="AGAP008170-PA"/>
    <property type="match status" value="1"/>
</dbReference>
<gene>
    <name evidence="6" type="primary">LOC108257860</name>
</gene>